<evidence type="ECO:0008006" key="3">
    <source>
        <dbReference type="Google" id="ProtNLM"/>
    </source>
</evidence>
<dbReference type="AlphaFoldDB" id="A0A6I4HWL2"/>
<dbReference type="EMBL" id="CP066775">
    <property type="protein sequence ID" value="QQL50034.1"/>
    <property type="molecule type" value="Genomic_DNA"/>
</dbReference>
<organism evidence="1 2">
    <name type="scientific">Mucilaginibacter ginkgonis</name>
    <dbReference type="NCBI Taxonomy" id="2682091"/>
    <lineage>
        <taxon>Bacteria</taxon>
        <taxon>Pseudomonadati</taxon>
        <taxon>Bacteroidota</taxon>
        <taxon>Sphingobacteriia</taxon>
        <taxon>Sphingobacteriales</taxon>
        <taxon>Sphingobacteriaceae</taxon>
        <taxon>Mucilaginibacter</taxon>
    </lineage>
</organism>
<accession>A0A6I4HWL2</accession>
<sequence>MKRITFLALTAILLSVGAAKAQVGVHVGLNFGTPVYHRPYYRPVVVAPAPVYYEPAYRPVYGGYYRRPVYVRTRYYSRPAVVYHTRYYGRGYRRW</sequence>
<reference evidence="1 2" key="1">
    <citation type="submission" date="2020-12" db="EMBL/GenBank/DDBJ databases">
        <title>HMF7856_wgs.fasta genome submission.</title>
        <authorList>
            <person name="Kang H."/>
            <person name="Kim H."/>
            <person name="Joh K."/>
        </authorList>
    </citation>
    <scope>NUCLEOTIDE SEQUENCE [LARGE SCALE GENOMIC DNA]</scope>
    <source>
        <strain evidence="1 2">HMF7856</strain>
    </source>
</reference>
<gene>
    <name evidence="1" type="ORF">GO620_000860</name>
</gene>
<proteinExistence type="predicted"/>
<evidence type="ECO:0000313" key="2">
    <source>
        <dbReference type="Proteomes" id="UP000429232"/>
    </source>
</evidence>
<dbReference type="Proteomes" id="UP000429232">
    <property type="component" value="Chromosome"/>
</dbReference>
<dbReference type="RefSeq" id="WP_157523264.1">
    <property type="nucleotide sequence ID" value="NZ_CP066775.1"/>
</dbReference>
<protein>
    <recommendedName>
        <fullName evidence="3">PXPV repeat-containing protein</fullName>
    </recommendedName>
</protein>
<dbReference type="KEGG" id="mgik:GO620_000860"/>
<evidence type="ECO:0000313" key="1">
    <source>
        <dbReference type="EMBL" id="QQL50034.1"/>
    </source>
</evidence>
<name>A0A6I4HWL2_9SPHI</name>
<keyword evidence="2" id="KW-1185">Reference proteome</keyword>